<evidence type="ECO:0000313" key="1">
    <source>
        <dbReference type="EMBL" id="MBF5055743.1"/>
    </source>
</evidence>
<keyword evidence="2" id="KW-1185">Reference proteome</keyword>
<reference evidence="1 2" key="1">
    <citation type="submission" date="2012-09" db="EMBL/GenBank/DDBJ databases">
        <title>Genome Sequence of alkane-degrading Bacterium Alcanivorax sp. 521-1.</title>
        <authorList>
            <person name="Lai Q."/>
            <person name="Shao Z."/>
        </authorList>
    </citation>
    <scope>NUCLEOTIDE SEQUENCE [LARGE SCALE GENOMIC DNA]</scope>
    <source>
        <strain evidence="1 2">521-1</strain>
    </source>
</reference>
<proteinExistence type="predicted"/>
<organism evidence="1 2">
    <name type="scientific">Alloalcanivorax profundimaris</name>
    <dbReference type="NCBI Taxonomy" id="2735259"/>
    <lineage>
        <taxon>Bacteria</taxon>
        <taxon>Pseudomonadati</taxon>
        <taxon>Pseudomonadota</taxon>
        <taxon>Gammaproteobacteria</taxon>
        <taxon>Oceanospirillales</taxon>
        <taxon>Alcanivoracaceae</taxon>
        <taxon>Alloalcanivorax</taxon>
    </lineage>
</organism>
<dbReference type="EMBL" id="ARXX01000011">
    <property type="protein sequence ID" value="MBF5055743.1"/>
    <property type="molecule type" value="Genomic_DNA"/>
</dbReference>
<protein>
    <submittedName>
        <fullName evidence="1">Uncharacterized protein</fullName>
    </submittedName>
</protein>
<dbReference type="Proteomes" id="UP000662703">
    <property type="component" value="Unassembled WGS sequence"/>
</dbReference>
<name>A0ABS0ANM8_9GAMM</name>
<comment type="caution">
    <text evidence="1">The sequence shown here is derived from an EMBL/GenBank/DDBJ whole genome shotgun (WGS) entry which is preliminary data.</text>
</comment>
<sequence>MSDGEFDPVTIDHFQSFTLRVHAIGIQHGTTPENGMIHSPLSRANDQFRLEYPCHVTVGIRFLLGIYQEQGHQAIPIGILRAHRALNPDLGMLAIRSTMRDGAVDQGKGQLAATRNTLPDFDFLPIRFDQVMFIIGQTFITPPASFYLDAISLTIDTEGHTQATRNQGLITGGVDLVTRIRLRLDTSGRPPKLCTRLVLPWCLGVDGFFRCLIGHGSFKPFESASFRIPGGQFADQIAIPNTHVDDTLMGATSRTEQVIHDRQL</sequence>
<accession>A0ABS0ANM8</accession>
<evidence type="ECO:0000313" key="2">
    <source>
        <dbReference type="Proteomes" id="UP000662703"/>
    </source>
</evidence>
<gene>
    <name evidence="1" type="ORF">Y5W_01037</name>
</gene>